<name>A0A6A6WA31_9PEZI</name>
<sequence>MKLSNNLAANIVPLSDVRESCTKPHDLYTFCYRRWLRPRKTWPCRRRFWPAVSPVPASTSLPLSLSFPLLKPRIVGHVARTPWLLWLYASQIDLFREWSCSVLAQSKALVTCVAASPWQNQLHIYSVSFYKTYYHASSGKQEKHVPNENIGKRWSTQDEEAGFKLHIKCRCTHSWGVCCSGTKAGI</sequence>
<dbReference type="EMBL" id="ML996569">
    <property type="protein sequence ID" value="KAF2759718.1"/>
    <property type="molecule type" value="Genomic_DNA"/>
</dbReference>
<dbReference type="AlphaFoldDB" id="A0A6A6WA31"/>
<evidence type="ECO:0000313" key="1">
    <source>
        <dbReference type="EMBL" id="KAF2759718.1"/>
    </source>
</evidence>
<keyword evidence="2" id="KW-1185">Reference proteome</keyword>
<proteinExistence type="predicted"/>
<organism evidence="1 2">
    <name type="scientific">Pseudovirgaria hyperparasitica</name>
    <dbReference type="NCBI Taxonomy" id="470096"/>
    <lineage>
        <taxon>Eukaryota</taxon>
        <taxon>Fungi</taxon>
        <taxon>Dikarya</taxon>
        <taxon>Ascomycota</taxon>
        <taxon>Pezizomycotina</taxon>
        <taxon>Dothideomycetes</taxon>
        <taxon>Dothideomycetes incertae sedis</taxon>
        <taxon>Acrospermales</taxon>
        <taxon>Acrospermaceae</taxon>
        <taxon>Pseudovirgaria</taxon>
    </lineage>
</organism>
<gene>
    <name evidence="1" type="ORF">EJ05DRAFT_307289</name>
</gene>
<dbReference type="Proteomes" id="UP000799437">
    <property type="component" value="Unassembled WGS sequence"/>
</dbReference>
<dbReference type="GeneID" id="54481714"/>
<protein>
    <submittedName>
        <fullName evidence="1">Uncharacterized protein</fullName>
    </submittedName>
</protein>
<accession>A0A6A6WA31</accession>
<dbReference type="RefSeq" id="XP_033602169.1">
    <property type="nucleotide sequence ID" value="XM_033740660.1"/>
</dbReference>
<reference evidence="1" key="1">
    <citation type="journal article" date="2020" name="Stud. Mycol.">
        <title>101 Dothideomycetes genomes: a test case for predicting lifestyles and emergence of pathogens.</title>
        <authorList>
            <person name="Haridas S."/>
            <person name="Albert R."/>
            <person name="Binder M."/>
            <person name="Bloem J."/>
            <person name="Labutti K."/>
            <person name="Salamov A."/>
            <person name="Andreopoulos B."/>
            <person name="Baker S."/>
            <person name="Barry K."/>
            <person name="Bills G."/>
            <person name="Bluhm B."/>
            <person name="Cannon C."/>
            <person name="Castanera R."/>
            <person name="Culley D."/>
            <person name="Daum C."/>
            <person name="Ezra D."/>
            <person name="Gonzalez J."/>
            <person name="Henrissat B."/>
            <person name="Kuo A."/>
            <person name="Liang C."/>
            <person name="Lipzen A."/>
            <person name="Lutzoni F."/>
            <person name="Magnuson J."/>
            <person name="Mondo S."/>
            <person name="Nolan M."/>
            <person name="Ohm R."/>
            <person name="Pangilinan J."/>
            <person name="Park H.-J."/>
            <person name="Ramirez L."/>
            <person name="Alfaro M."/>
            <person name="Sun H."/>
            <person name="Tritt A."/>
            <person name="Yoshinaga Y."/>
            <person name="Zwiers L.-H."/>
            <person name="Turgeon B."/>
            <person name="Goodwin S."/>
            <person name="Spatafora J."/>
            <person name="Crous P."/>
            <person name="Grigoriev I."/>
        </authorList>
    </citation>
    <scope>NUCLEOTIDE SEQUENCE</scope>
    <source>
        <strain evidence="1">CBS 121739</strain>
    </source>
</reference>
<evidence type="ECO:0000313" key="2">
    <source>
        <dbReference type="Proteomes" id="UP000799437"/>
    </source>
</evidence>